<dbReference type="Proteomes" id="UP001187415">
    <property type="component" value="Unassembled WGS sequence"/>
</dbReference>
<feature type="compositionally biased region" description="Basic residues" evidence="1">
    <location>
        <begin position="49"/>
        <end position="62"/>
    </location>
</feature>
<protein>
    <recommendedName>
        <fullName evidence="2">DTHCT domain-containing protein</fullName>
    </recommendedName>
</protein>
<feature type="compositionally biased region" description="Low complexity" evidence="1">
    <location>
        <begin position="145"/>
        <end position="161"/>
    </location>
</feature>
<dbReference type="Pfam" id="PF08070">
    <property type="entry name" value="DTHCT"/>
    <property type="match status" value="1"/>
</dbReference>
<evidence type="ECO:0000256" key="1">
    <source>
        <dbReference type="SAM" id="MobiDB-lite"/>
    </source>
</evidence>
<feature type="domain" description="DTHCT" evidence="2">
    <location>
        <begin position="217"/>
        <end position="317"/>
    </location>
</feature>
<feature type="region of interest" description="Disordered" evidence="1">
    <location>
        <begin position="1"/>
        <end position="327"/>
    </location>
</feature>
<feature type="compositionally biased region" description="Basic and acidic residues" evidence="1">
    <location>
        <begin position="1"/>
        <end position="27"/>
    </location>
</feature>
<sequence length="327" mass="35748">MKAEANRKADLKKGEGKRGKKIKDENVVVKMEFGEDAEPSEELGLAARLTKKTKTRQRKKQHQRPEAAAPREPAERKTKGAVKYSMSDSEDEFDDWGKTAPKRKAVISDDDTSFAPEPGTMADSDADSPAPPPKAPEPAKKVPKTKSAVKQSVKSSSQSDDPTPPSKPPVQRKTKEAATKKPASKNQLHLRRRLQVFTPKGRAQYVKQPSILDALSKPKPSSKKVRSCDSSDSEGEAKPPVTKAKPVSKRKQAVSDDSDGSSGDLMSRLKAKTTVGSKKTKKWDEDDSFQVSDQEAAAPVAAAPRDKPSRSRKPVTYNLDSDSDEDF</sequence>
<proteinExistence type="predicted"/>
<organism evidence="3 4">
    <name type="scientific">Channa striata</name>
    <name type="common">Snakehead murrel</name>
    <name type="synonym">Ophicephalus striatus</name>
    <dbReference type="NCBI Taxonomy" id="64152"/>
    <lineage>
        <taxon>Eukaryota</taxon>
        <taxon>Metazoa</taxon>
        <taxon>Chordata</taxon>
        <taxon>Craniata</taxon>
        <taxon>Vertebrata</taxon>
        <taxon>Euteleostomi</taxon>
        <taxon>Actinopterygii</taxon>
        <taxon>Neopterygii</taxon>
        <taxon>Teleostei</taxon>
        <taxon>Neoteleostei</taxon>
        <taxon>Acanthomorphata</taxon>
        <taxon>Anabantaria</taxon>
        <taxon>Anabantiformes</taxon>
        <taxon>Channoidei</taxon>
        <taxon>Channidae</taxon>
        <taxon>Channa</taxon>
    </lineage>
</organism>
<name>A0AA88LQB7_CHASR</name>
<evidence type="ECO:0000313" key="3">
    <source>
        <dbReference type="EMBL" id="KAK2820202.1"/>
    </source>
</evidence>
<gene>
    <name evidence="3" type="ORF">Q5P01_023161</name>
</gene>
<keyword evidence="4" id="KW-1185">Reference proteome</keyword>
<accession>A0AA88LQB7</accession>
<dbReference type="AlphaFoldDB" id="A0AA88LQB7"/>
<dbReference type="InterPro" id="IPR012542">
    <property type="entry name" value="DTHCT"/>
</dbReference>
<comment type="caution">
    <text evidence="3">The sequence shown here is derived from an EMBL/GenBank/DDBJ whole genome shotgun (WGS) entry which is preliminary data.</text>
</comment>
<evidence type="ECO:0000259" key="2">
    <source>
        <dbReference type="Pfam" id="PF08070"/>
    </source>
</evidence>
<reference evidence="3" key="1">
    <citation type="submission" date="2023-07" db="EMBL/GenBank/DDBJ databases">
        <title>Chromosome-level Genome Assembly of Striped Snakehead (Channa striata).</title>
        <authorList>
            <person name="Liu H."/>
        </authorList>
    </citation>
    <scope>NUCLEOTIDE SEQUENCE</scope>
    <source>
        <strain evidence="3">Gz</strain>
        <tissue evidence="3">Muscle</tissue>
    </source>
</reference>
<dbReference type="EMBL" id="JAUPFM010000019">
    <property type="protein sequence ID" value="KAK2820202.1"/>
    <property type="molecule type" value="Genomic_DNA"/>
</dbReference>
<evidence type="ECO:0000313" key="4">
    <source>
        <dbReference type="Proteomes" id="UP001187415"/>
    </source>
</evidence>